<evidence type="ECO:0000313" key="3">
    <source>
        <dbReference type="Proteomes" id="UP001652624"/>
    </source>
</evidence>
<organism evidence="3 4">
    <name type="scientific">Erinaceus europaeus</name>
    <name type="common">Western European hedgehog</name>
    <dbReference type="NCBI Taxonomy" id="9365"/>
    <lineage>
        <taxon>Eukaryota</taxon>
        <taxon>Metazoa</taxon>
        <taxon>Chordata</taxon>
        <taxon>Craniata</taxon>
        <taxon>Vertebrata</taxon>
        <taxon>Euteleostomi</taxon>
        <taxon>Mammalia</taxon>
        <taxon>Eutheria</taxon>
        <taxon>Laurasiatheria</taxon>
        <taxon>Eulipotyphla</taxon>
        <taxon>Erinaceidae</taxon>
        <taxon>Erinaceinae</taxon>
        <taxon>Erinaceus</taxon>
    </lineage>
</organism>
<dbReference type="GO" id="GO:0007264">
    <property type="term" value="P:small GTPase-mediated signal transduction"/>
    <property type="evidence" value="ECO:0007669"/>
    <property type="project" value="InterPro"/>
</dbReference>
<proteinExistence type="predicted"/>
<gene>
    <name evidence="4" type="primary">RHOJ</name>
</gene>
<dbReference type="InterPro" id="IPR003578">
    <property type="entry name" value="Small_GTPase_Rho"/>
</dbReference>
<dbReference type="SMART" id="SM00173">
    <property type="entry name" value="RAS"/>
    <property type="match status" value="1"/>
</dbReference>
<dbReference type="NCBIfam" id="TIGR00231">
    <property type="entry name" value="small_GTP"/>
    <property type="match status" value="1"/>
</dbReference>
<dbReference type="GO" id="GO:0030036">
    <property type="term" value="P:actin cytoskeleton organization"/>
    <property type="evidence" value="ECO:0007669"/>
    <property type="project" value="UniProtKB-ARBA"/>
</dbReference>
<dbReference type="PRINTS" id="PR00449">
    <property type="entry name" value="RASTRNSFRMNG"/>
</dbReference>
<dbReference type="SMART" id="SM00174">
    <property type="entry name" value="RHO"/>
    <property type="match status" value="1"/>
</dbReference>
<sequence length="237" mass="26029">MGLGRRRRSNSSSTAAAAAGAERMNCKEGNDSSCGCSGSEEKKMLKCVVVGDGAVGKTCLLMSYANDAFPEEYVPTVFDHYAVTVTVGGQQHLLGLYDTAGQEDYNQLRPLSYSNTDVFLICFSVVNPASYHNVQEEWVPELKDCMPHVPYVLIGTQIDLRDDPKTLARLLYMKEKPLTYEHGVKLAKTIGAQCYLECSALTQKGLKAVFDEAILTIFHPKKKKKCCSRCVSCCSVS</sequence>
<dbReference type="PROSITE" id="PS51419">
    <property type="entry name" value="RAB"/>
    <property type="match status" value="1"/>
</dbReference>
<dbReference type="Proteomes" id="UP001652624">
    <property type="component" value="Chromosome 16"/>
</dbReference>
<dbReference type="RefSeq" id="XP_007530978.2">
    <property type="nucleotide sequence ID" value="XM_007530916.3"/>
</dbReference>
<dbReference type="SUPFAM" id="SSF52540">
    <property type="entry name" value="P-loop containing nucleoside triphosphate hydrolases"/>
    <property type="match status" value="1"/>
</dbReference>
<dbReference type="GO" id="GO:0005886">
    <property type="term" value="C:plasma membrane"/>
    <property type="evidence" value="ECO:0007669"/>
    <property type="project" value="UniProtKB-SubCell"/>
</dbReference>
<dbReference type="AlphaFoldDB" id="A0A1S3A8B0"/>
<dbReference type="CTD" id="57381"/>
<dbReference type="GO" id="GO:0003924">
    <property type="term" value="F:GTPase activity"/>
    <property type="evidence" value="ECO:0007669"/>
    <property type="project" value="InterPro"/>
</dbReference>
<dbReference type="OrthoDB" id="8830751at2759"/>
<evidence type="ECO:0000256" key="2">
    <source>
        <dbReference type="ARBA" id="ARBA00023134"/>
    </source>
</evidence>
<dbReference type="GeneID" id="103120493"/>
<dbReference type="InterPro" id="IPR005225">
    <property type="entry name" value="Small_GTP-bd"/>
</dbReference>
<dbReference type="PANTHER" id="PTHR24072">
    <property type="entry name" value="RHO FAMILY GTPASE"/>
    <property type="match status" value="1"/>
</dbReference>
<accession>A0A1S3A8B0</accession>
<evidence type="ECO:0000313" key="4">
    <source>
        <dbReference type="RefSeq" id="XP_007530978.2"/>
    </source>
</evidence>
<dbReference type="PROSITE" id="PS51420">
    <property type="entry name" value="RHO"/>
    <property type="match status" value="1"/>
</dbReference>
<keyword evidence="2" id="KW-0342">GTP-binding</keyword>
<keyword evidence="1" id="KW-0547">Nucleotide-binding</keyword>
<reference evidence="4" key="1">
    <citation type="submission" date="2025-08" db="UniProtKB">
        <authorList>
            <consortium name="RefSeq"/>
        </authorList>
    </citation>
    <scope>IDENTIFICATION</scope>
</reference>
<dbReference type="STRING" id="9365.ENSEEUP00000014395"/>
<dbReference type="SMART" id="SM00175">
    <property type="entry name" value="RAB"/>
    <property type="match status" value="1"/>
</dbReference>
<dbReference type="PROSITE" id="PS51421">
    <property type="entry name" value="RAS"/>
    <property type="match status" value="1"/>
</dbReference>
<dbReference type="InterPro" id="IPR027417">
    <property type="entry name" value="P-loop_NTPase"/>
</dbReference>
<keyword evidence="3" id="KW-1185">Reference proteome</keyword>
<dbReference type="Pfam" id="PF00071">
    <property type="entry name" value="Ras"/>
    <property type="match status" value="1"/>
</dbReference>
<dbReference type="InParanoid" id="A0A1S3A8B0"/>
<name>A0A1S3A8B0_ERIEU</name>
<dbReference type="eggNOG" id="KOG0393">
    <property type="taxonomic scope" value="Eukaryota"/>
</dbReference>
<evidence type="ECO:0000256" key="1">
    <source>
        <dbReference type="ARBA" id="ARBA00022741"/>
    </source>
</evidence>
<protein>
    <submittedName>
        <fullName evidence="4">Rho-related GTP-binding protein RhoJ</fullName>
    </submittedName>
</protein>
<dbReference type="GO" id="GO:0005525">
    <property type="term" value="F:GTP binding"/>
    <property type="evidence" value="ECO:0007669"/>
    <property type="project" value="UniProtKB-KW"/>
</dbReference>
<dbReference type="FunCoup" id="A0A1S3A8B0">
    <property type="interactions" value="232"/>
</dbReference>
<dbReference type="InterPro" id="IPR001806">
    <property type="entry name" value="Small_GTPase"/>
</dbReference>
<dbReference type="Gene3D" id="3.40.50.300">
    <property type="entry name" value="P-loop containing nucleotide triphosphate hydrolases"/>
    <property type="match status" value="1"/>
</dbReference>